<dbReference type="EMBL" id="NESQ01000208">
    <property type="protein sequence ID" value="PUU75947.1"/>
    <property type="molecule type" value="Genomic_DNA"/>
</dbReference>
<accession>A0A2T6ZKC6</accession>
<feature type="transmembrane region" description="Helical" evidence="1">
    <location>
        <begin position="47"/>
        <end position="71"/>
    </location>
</feature>
<keyword evidence="3" id="KW-1185">Reference proteome</keyword>
<sequence>MYIRKSSNTSRKCLTALGHVLTATCSLAAGILSTYAVYHPPSGERLLPIAFAVVLGGGVLYLLLCIADLLIVARVRGVEWVDDDDECEEGMRGVEVRVGLGEKVVGMEFVRWVE</sequence>
<protein>
    <submittedName>
        <fullName evidence="2">Uncharacterized protein</fullName>
    </submittedName>
</protein>
<evidence type="ECO:0000313" key="2">
    <source>
        <dbReference type="EMBL" id="PUU75947.1"/>
    </source>
</evidence>
<evidence type="ECO:0000256" key="1">
    <source>
        <dbReference type="SAM" id="Phobius"/>
    </source>
</evidence>
<comment type="caution">
    <text evidence="2">The sequence shown here is derived from an EMBL/GenBank/DDBJ whole genome shotgun (WGS) entry which is preliminary data.</text>
</comment>
<gene>
    <name evidence="2" type="ORF">B9Z19DRAFT_1130467</name>
</gene>
<keyword evidence="1" id="KW-0472">Membrane</keyword>
<proteinExistence type="predicted"/>
<dbReference type="AlphaFoldDB" id="A0A2T6ZKC6"/>
<organism evidence="2 3">
    <name type="scientific">Tuber borchii</name>
    <name type="common">White truffle</name>
    <dbReference type="NCBI Taxonomy" id="42251"/>
    <lineage>
        <taxon>Eukaryota</taxon>
        <taxon>Fungi</taxon>
        <taxon>Dikarya</taxon>
        <taxon>Ascomycota</taxon>
        <taxon>Pezizomycotina</taxon>
        <taxon>Pezizomycetes</taxon>
        <taxon>Pezizales</taxon>
        <taxon>Tuberaceae</taxon>
        <taxon>Tuber</taxon>
    </lineage>
</organism>
<name>A0A2T6ZKC6_TUBBO</name>
<evidence type="ECO:0000313" key="3">
    <source>
        <dbReference type="Proteomes" id="UP000244722"/>
    </source>
</evidence>
<keyword evidence="1" id="KW-0812">Transmembrane</keyword>
<keyword evidence="1" id="KW-1133">Transmembrane helix</keyword>
<reference evidence="2 3" key="1">
    <citation type="submission" date="2017-04" db="EMBL/GenBank/DDBJ databases">
        <title>Draft genome sequence of Tuber borchii Vittad., a whitish edible truffle.</title>
        <authorList>
            <consortium name="DOE Joint Genome Institute"/>
            <person name="Murat C."/>
            <person name="Kuo A."/>
            <person name="Barry K.W."/>
            <person name="Clum A."/>
            <person name="Dockter R.B."/>
            <person name="Fauchery L."/>
            <person name="Iotti M."/>
            <person name="Kohler A."/>
            <person name="Labutti K."/>
            <person name="Lindquist E.A."/>
            <person name="Lipzen A."/>
            <person name="Ohm R.A."/>
            <person name="Wang M."/>
            <person name="Grigoriev I.V."/>
            <person name="Zambonelli A."/>
            <person name="Martin F.M."/>
        </authorList>
    </citation>
    <scope>NUCLEOTIDE SEQUENCE [LARGE SCALE GENOMIC DNA]</scope>
    <source>
        <strain evidence="2 3">Tbo3840</strain>
    </source>
</reference>
<dbReference type="Proteomes" id="UP000244722">
    <property type="component" value="Unassembled WGS sequence"/>
</dbReference>